<name>C0CKM3_BLAHS</name>
<dbReference type="GeneID" id="86820616"/>
<reference evidence="11 12" key="1">
    <citation type="submission" date="2009-01" db="EMBL/GenBank/DDBJ databases">
        <authorList>
            <person name="Fulton L."/>
            <person name="Clifton S."/>
            <person name="Fulton B."/>
            <person name="Xu J."/>
            <person name="Minx P."/>
            <person name="Pepin K.H."/>
            <person name="Johnson M."/>
            <person name="Bhonagiri V."/>
            <person name="Nash W.E."/>
            <person name="Mardis E.R."/>
            <person name="Wilson R.K."/>
        </authorList>
    </citation>
    <scope>NUCLEOTIDE SEQUENCE [LARGE SCALE GENOMIC DNA]</scope>
    <source>
        <strain evidence="12">DSM 10507 / JCM 14656 / S5a33</strain>
    </source>
</reference>
<dbReference type="Gene3D" id="3.30.565.10">
    <property type="entry name" value="Histidine kinase-like ATPase, C-terminal domain"/>
    <property type="match status" value="1"/>
</dbReference>
<evidence type="ECO:0000256" key="1">
    <source>
        <dbReference type="ARBA" id="ARBA00000085"/>
    </source>
</evidence>
<dbReference type="InterPro" id="IPR050351">
    <property type="entry name" value="BphY/WalK/GraS-like"/>
</dbReference>
<evidence type="ECO:0000256" key="7">
    <source>
        <dbReference type="ARBA" id="ARBA00023012"/>
    </source>
</evidence>
<dbReference type="SMART" id="SM00387">
    <property type="entry name" value="HATPase_c"/>
    <property type="match status" value="1"/>
</dbReference>
<keyword evidence="12" id="KW-1185">Reference proteome</keyword>
<feature type="transmembrane region" description="Helical" evidence="9">
    <location>
        <begin position="98"/>
        <end position="117"/>
    </location>
</feature>
<evidence type="ECO:0000259" key="10">
    <source>
        <dbReference type="PROSITE" id="PS50109"/>
    </source>
</evidence>
<dbReference type="eggNOG" id="COG5002">
    <property type="taxonomic scope" value="Bacteria"/>
</dbReference>
<dbReference type="PATRIC" id="fig|476272.21.peg.2742"/>
<dbReference type="AlphaFoldDB" id="C0CKM3"/>
<dbReference type="EC" id="2.7.13.3" evidence="3"/>
<proteinExistence type="predicted"/>
<dbReference type="EMBL" id="ACBZ01000069">
    <property type="protein sequence ID" value="EEG49713.1"/>
    <property type="molecule type" value="Genomic_DNA"/>
</dbReference>
<dbReference type="GO" id="GO:0005886">
    <property type="term" value="C:plasma membrane"/>
    <property type="evidence" value="ECO:0007669"/>
    <property type="project" value="TreeGrafter"/>
</dbReference>
<dbReference type="InterPro" id="IPR005467">
    <property type="entry name" value="His_kinase_dom"/>
</dbReference>
<dbReference type="GO" id="GO:0016036">
    <property type="term" value="P:cellular response to phosphate starvation"/>
    <property type="evidence" value="ECO:0007669"/>
    <property type="project" value="TreeGrafter"/>
</dbReference>
<evidence type="ECO:0000256" key="8">
    <source>
        <dbReference type="SAM" id="Coils"/>
    </source>
</evidence>
<dbReference type="SUPFAM" id="SSF47384">
    <property type="entry name" value="Homodimeric domain of signal transducing histidine kinase"/>
    <property type="match status" value="1"/>
</dbReference>
<keyword evidence="9" id="KW-1133">Transmembrane helix</keyword>
<keyword evidence="5" id="KW-0808">Transferase</keyword>
<evidence type="ECO:0000256" key="2">
    <source>
        <dbReference type="ARBA" id="ARBA00004370"/>
    </source>
</evidence>
<dbReference type="PROSITE" id="PS50109">
    <property type="entry name" value="HIS_KIN"/>
    <property type="match status" value="1"/>
</dbReference>
<dbReference type="RefSeq" id="WP_005947471.1">
    <property type="nucleotide sequence ID" value="NZ_CP136423.1"/>
</dbReference>
<dbReference type="Pfam" id="PF00512">
    <property type="entry name" value="HisKA"/>
    <property type="match status" value="1"/>
</dbReference>
<keyword evidence="7" id="KW-0902">Two-component regulatory system</keyword>
<feature type="domain" description="Histidine kinase" evidence="10">
    <location>
        <begin position="188"/>
        <end position="395"/>
    </location>
</feature>
<dbReference type="InterPro" id="IPR003661">
    <property type="entry name" value="HisK_dim/P_dom"/>
</dbReference>
<dbReference type="InterPro" id="IPR036097">
    <property type="entry name" value="HisK_dim/P_sf"/>
</dbReference>
<dbReference type="PANTHER" id="PTHR45453">
    <property type="entry name" value="PHOSPHATE REGULON SENSOR PROTEIN PHOR"/>
    <property type="match status" value="1"/>
</dbReference>
<dbReference type="SUPFAM" id="SSF55874">
    <property type="entry name" value="ATPase domain of HSP90 chaperone/DNA topoisomerase II/histidine kinase"/>
    <property type="match status" value="1"/>
</dbReference>
<gene>
    <name evidence="11" type="ORF">RUMHYD_01393</name>
</gene>
<keyword evidence="9" id="KW-0812">Transmembrane</keyword>
<feature type="transmembrane region" description="Helical" evidence="9">
    <location>
        <begin position="9"/>
        <end position="30"/>
    </location>
</feature>
<dbReference type="HOGENOM" id="CLU_000445_89_3_9"/>
<evidence type="ECO:0000256" key="3">
    <source>
        <dbReference type="ARBA" id="ARBA00012438"/>
    </source>
</evidence>
<dbReference type="InterPro" id="IPR004358">
    <property type="entry name" value="Sig_transdc_His_kin-like_C"/>
</dbReference>
<dbReference type="GO" id="GO:0000155">
    <property type="term" value="F:phosphorelay sensor kinase activity"/>
    <property type="evidence" value="ECO:0007669"/>
    <property type="project" value="InterPro"/>
</dbReference>
<dbReference type="CDD" id="cd00075">
    <property type="entry name" value="HATPase"/>
    <property type="match status" value="1"/>
</dbReference>
<evidence type="ECO:0000313" key="11">
    <source>
        <dbReference type="EMBL" id="EEG49713.1"/>
    </source>
</evidence>
<reference evidence="11 12" key="2">
    <citation type="submission" date="2009-02" db="EMBL/GenBank/DDBJ databases">
        <title>Draft genome sequence of Blautia hydrogenotrophica DSM 10507 (Ruminococcus hydrogenotrophicus DSM 10507).</title>
        <authorList>
            <person name="Sudarsanam P."/>
            <person name="Ley R."/>
            <person name="Guruge J."/>
            <person name="Turnbaugh P.J."/>
            <person name="Mahowald M."/>
            <person name="Liep D."/>
            <person name="Gordon J."/>
        </authorList>
    </citation>
    <scope>NUCLEOTIDE SEQUENCE [LARGE SCALE GENOMIC DNA]</scope>
    <source>
        <strain evidence="12">DSM 10507 / JCM 14656 / S5a33</strain>
    </source>
</reference>
<dbReference type="GO" id="GO:0004721">
    <property type="term" value="F:phosphoprotein phosphatase activity"/>
    <property type="evidence" value="ECO:0007669"/>
    <property type="project" value="TreeGrafter"/>
</dbReference>
<dbReference type="SMART" id="SM00388">
    <property type="entry name" value="HisKA"/>
    <property type="match status" value="1"/>
</dbReference>
<comment type="subcellular location">
    <subcellularLocation>
        <location evidence="2">Membrane</location>
    </subcellularLocation>
</comment>
<keyword evidence="4" id="KW-0597">Phosphoprotein</keyword>
<dbReference type="PRINTS" id="PR00344">
    <property type="entry name" value="BCTRLSENSOR"/>
</dbReference>
<dbReference type="PANTHER" id="PTHR45453:SF1">
    <property type="entry name" value="PHOSPHATE REGULON SENSOR PROTEIN PHOR"/>
    <property type="match status" value="1"/>
</dbReference>
<dbReference type="Proteomes" id="UP000003100">
    <property type="component" value="Unassembled WGS sequence"/>
</dbReference>
<sequence length="395" mass="45172">MNGKRKQRILYLAPILMLFLCLSCIAVIGLNTYRKLVFEHLSAFCEIAAENNPESEQYFLTALKEYQTLTEQEIDGNHYLEKYGYHAGEFYQVFPSGMFLAFFLLSLILVFSFGCGLRKIHRHNQRRAAYLTEYLENINIGADSTLIQTQEDDFSHLQDEIYKTVTMLYQTRESAVASKKRYAENLANIAHQLKTPITAASLSLQLMEKEGSSEYSVKIKKQLDRLNRLEEALLMLSKMDAGTLLLKQEKVDIYTVLNLAAENISDLLLKEHISVDIPDKGCIEFFGDLEWTMEALINLMKNCMEHSHSGGHVYCDYTWNPLYAEIQIWDEGRGFALEDLPHLFERFYRGKYAVSNGIGIGLALARSIFELQNGTVTARNLQAGGACFEIRIYSH</sequence>
<organism evidence="11 12">
    <name type="scientific">Blautia hydrogenotrophica (strain DSM 10507 / JCM 14656 / S5a33)</name>
    <name type="common">Ruminococcus hydrogenotrophicus</name>
    <dbReference type="NCBI Taxonomy" id="476272"/>
    <lineage>
        <taxon>Bacteria</taxon>
        <taxon>Bacillati</taxon>
        <taxon>Bacillota</taxon>
        <taxon>Clostridia</taxon>
        <taxon>Lachnospirales</taxon>
        <taxon>Lachnospiraceae</taxon>
        <taxon>Blautia</taxon>
    </lineage>
</organism>
<dbReference type="InterPro" id="IPR003594">
    <property type="entry name" value="HATPase_dom"/>
</dbReference>
<accession>C0CKM3</accession>
<evidence type="ECO:0000256" key="4">
    <source>
        <dbReference type="ARBA" id="ARBA00022553"/>
    </source>
</evidence>
<evidence type="ECO:0000313" key="12">
    <source>
        <dbReference type="Proteomes" id="UP000003100"/>
    </source>
</evidence>
<evidence type="ECO:0000256" key="5">
    <source>
        <dbReference type="ARBA" id="ARBA00022679"/>
    </source>
</evidence>
<dbReference type="InterPro" id="IPR036890">
    <property type="entry name" value="HATPase_C_sf"/>
</dbReference>
<keyword evidence="8" id="KW-0175">Coiled coil</keyword>
<keyword evidence="9" id="KW-0472">Membrane</keyword>
<dbReference type="Gene3D" id="1.10.287.130">
    <property type="match status" value="1"/>
</dbReference>
<dbReference type="Pfam" id="PF02518">
    <property type="entry name" value="HATPase_c"/>
    <property type="match status" value="1"/>
</dbReference>
<protein>
    <recommendedName>
        <fullName evidence="3">histidine kinase</fullName>
        <ecNumber evidence="3">2.7.13.3</ecNumber>
    </recommendedName>
</protein>
<evidence type="ECO:0000256" key="9">
    <source>
        <dbReference type="SAM" id="Phobius"/>
    </source>
</evidence>
<keyword evidence="6" id="KW-0418">Kinase</keyword>
<evidence type="ECO:0000256" key="6">
    <source>
        <dbReference type="ARBA" id="ARBA00022777"/>
    </source>
</evidence>
<comment type="catalytic activity">
    <reaction evidence="1">
        <text>ATP + protein L-histidine = ADP + protein N-phospho-L-histidine.</text>
        <dbReference type="EC" id="2.7.13.3"/>
    </reaction>
</comment>
<dbReference type="CDD" id="cd00082">
    <property type="entry name" value="HisKA"/>
    <property type="match status" value="1"/>
</dbReference>
<feature type="coiled-coil region" evidence="8">
    <location>
        <begin position="212"/>
        <end position="239"/>
    </location>
</feature>